<gene>
    <name evidence="2" type="ORF">CDEST_05132</name>
</gene>
<dbReference type="Proteomes" id="UP001322277">
    <property type="component" value="Chromosome 3"/>
</dbReference>
<evidence type="ECO:0000313" key="2">
    <source>
        <dbReference type="EMBL" id="WQF80118.1"/>
    </source>
</evidence>
<evidence type="ECO:0000313" key="3">
    <source>
        <dbReference type="Proteomes" id="UP001322277"/>
    </source>
</evidence>
<dbReference type="GeneID" id="87941635"/>
<organism evidence="2 3">
    <name type="scientific">Colletotrichum destructivum</name>
    <dbReference type="NCBI Taxonomy" id="34406"/>
    <lineage>
        <taxon>Eukaryota</taxon>
        <taxon>Fungi</taxon>
        <taxon>Dikarya</taxon>
        <taxon>Ascomycota</taxon>
        <taxon>Pezizomycotina</taxon>
        <taxon>Sordariomycetes</taxon>
        <taxon>Hypocreomycetidae</taxon>
        <taxon>Glomerellales</taxon>
        <taxon>Glomerellaceae</taxon>
        <taxon>Colletotrichum</taxon>
        <taxon>Colletotrichum destructivum species complex</taxon>
    </lineage>
</organism>
<proteinExistence type="predicted"/>
<dbReference type="AlphaFoldDB" id="A0AAX4I9U1"/>
<evidence type="ECO:0000256" key="1">
    <source>
        <dbReference type="SAM" id="MobiDB-lite"/>
    </source>
</evidence>
<name>A0AAX4I9U1_9PEZI</name>
<feature type="compositionally biased region" description="Basic and acidic residues" evidence="1">
    <location>
        <begin position="165"/>
        <end position="177"/>
    </location>
</feature>
<reference evidence="3" key="1">
    <citation type="journal article" date="2023" name="bioRxiv">
        <title>Complete genome of the Medicago anthracnose fungus, Colletotrichum destructivum, reveals a mini-chromosome-like region within a core chromosome.</title>
        <authorList>
            <person name="Lapalu N."/>
            <person name="Simon A."/>
            <person name="Lu A."/>
            <person name="Plaumann P.-L."/>
            <person name="Amselem J."/>
            <person name="Pigne S."/>
            <person name="Auger A."/>
            <person name="Koch C."/>
            <person name="Dallery J.-F."/>
            <person name="O'Connell R.J."/>
        </authorList>
    </citation>
    <scope>NUCLEOTIDE SEQUENCE [LARGE SCALE GENOMIC DNA]</scope>
    <source>
        <strain evidence="3">CBS 520.97</strain>
    </source>
</reference>
<accession>A0AAX4I9U1</accession>
<dbReference type="EMBL" id="CP137307">
    <property type="protein sequence ID" value="WQF80118.1"/>
    <property type="molecule type" value="Genomic_DNA"/>
</dbReference>
<dbReference type="KEGG" id="cdet:87941635"/>
<feature type="region of interest" description="Disordered" evidence="1">
    <location>
        <begin position="164"/>
        <end position="190"/>
    </location>
</feature>
<protein>
    <submittedName>
        <fullName evidence="2">Uncharacterized protein</fullName>
    </submittedName>
</protein>
<sequence length="190" mass="21447">MWALLASVDLAAPMTLSRPLTPRKYTSPNCSPTRALQRLSLGPEELPLRQSSGHHRGGCTPVRPHDYPHRARPLLRACRERRHRPRPPSEHLCFSRQFTRPVARNGTRADIRPPTTATARPHRQATWASSERCPLFQLKVWPDRSNPLPYGGNLVCLVRTRKEKGHGEESGKKRTDADVASLVHPTSVLR</sequence>
<keyword evidence="3" id="KW-1185">Reference proteome</keyword>
<dbReference type="RefSeq" id="XP_062777342.1">
    <property type="nucleotide sequence ID" value="XM_062921291.1"/>
</dbReference>